<comment type="caution">
    <text evidence="5">The sequence shown here is derived from an EMBL/GenBank/DDBJ whole genome shotgun (WGS) entry which is preliminary data.</text>
</comment>
<feature type="transmembrane region" description="Helical" evidence="3">
    <location>
        <begin position="220"/>
        <end position="236"/>
    </location>
</feature>
<dbReference type="Gene3D" id="1.20.1250.20">
    <property type="entry name" value="MFS general substrate transporter like domains"/>
    <property type="match status" value="2"/>
</dbReference>
<dbReference type="InterPro" id="IPR011701">
    <property type="entry name" value="MFS"/>
</dbReference>
<dbReference type="SUPFAM" id="SSF103473">
    <property type="entry name" value="MFS general substrate transporter"/>
    <property type="match status" value="1"/>
</dbReference>
<dbReference type="OrthoDB" id="6499973at2759"/>
<sequence>MPTATTTESQIELTPLPNTSHLRSKSPARAEIPTDLVDEIPESAYSTTAVPDGGYGWTIVFCASLISFWNNSIINCWGVLSLALLSSTLKSVPTSTMAFVGSLGLAGGPIFSLLAVRCMRLFGSQITSIIGVLIMGLSLIASAECTENLAGLFGTAGLLAGIGMSFVYTVNNTLPVQYFSARMGLANGFVKLGGGIGGCVMAVALDALNRRVGIAWTFRIQGLMTIGTGLPAAWFLKDRVPLKNVPFVDWSMFKNAPFAALYAASAIGTFALFVPPFYLPLFAASIGLSSGTGAGLVAAFNACNAVGRFFAGPLCDKFGPANILFLTMLLNAVSMLAIWPVSSTLAPLMVFAMLNGVANGSFFTTSPTVVAGIFGPGRAAVAMSMSLTGWTGGYLLGAPVAGYLLQAAGGKQNTTTRQDIDVYRPAIFYAGGVAMASAMFVLLARFKMDRMVAKRV</sequence>
<keyword evidence="3" id="KW-1133">Transmembrane helix</keyword>
<evidence type="ECO:0000256" key="1">
    <source>
        <dbReference type="ARBA" id="ARBA00004141"/>
    </source>
</evidence>
<dbReference type="PANTHER" id="PTHR11360:SF305">
    <property type="entry name" value="MAJOR FACILITATOR SUPERFAMILY (MFS) PROFILE DOMAIN-CONTAINING PROTEIN"/>
    <property type="match status" value="1"/>
</dbReference>
<proteinExistence type="inferred from homology"/>
<comment type="subcellular location">
    <subcellularLocation>
        <location evidence="1">Membrane</location>
        <topology evidence="1">Multi-pass membrane protein</topology>
    </subcellularLocation>
</comment>
<dbReference type="PROSITE" id="PS50850">
    <property type="entry name" value="MFS"/>
    <property type="match status" value="1"/>
</dbReference>
<dbReference type="Pfam" id="PF07690">
    <property type="entry name" value="MFS_1"/>
    <property type="match status" value="1"/>
</dbReference>
<gene>
    <name evidence="5" type="ORF">EJ04DRAFT_513194</name>
</gene>
<dbReference type="InterPro" id="IPR050327">
    <property type="entry name" value="Proton-linked_MCT"/>
</dbReference>
<dbReference type="GO" id="GO:0016020">
    <property type="term" value="C:membrane"/>
    <property type="evidence" value="ECO:0007669"/>
    <property type="project" value="UniProtKB-SubCell"/>
</dbReference>
<evidence type="ECO:0000256" key="3">
    <source>
        <dbReference type="SAM" id="Phobius"/>
    </source>
</evidence>
<evidence type="ECO:0000313" key="5">
    <source>
        <dbReference type="EMBL" id="KAF2733408.1"/>
    </source>
</evidence>
<protein>
    <submittedName>
        <fullName evidence="5">MFS general substrate transporter</fullName>
    </submittedName>
</protein>
<dbReference type="InterPro" id="IPR036259">
    <property type="entry name" value="MFS_trans_sf"/>
</dbReference>
<reference evidence="5" key="1">
    <citation type="journal article" date="2020" name="Stud. Mycol.">
        <title>101 Dothideomycetes genomes: a test case for predicting lifestyles and emergence of pathogens.</title>
        <authorList>
            <person name="Haridas S."/>
            <person name="Albert R."/>
            <person name="Binder M."/>
            <person name="Bloem J."/>
            <person name="Labutti K."/>
            <person name="Salamov A."/>
            <person name="Andreopoulos B."/>
            <person name="Baker S."/>
            <person name="Barry K."/>
            <person name="Bills G."/>
            <person name="Bluhm B."/>
            <person name="Cannon C."/>
            <person name="Castanera R."/>
            <person name="Culley D."/>
            <person name="Daum C."/>
            <person name="Ezra D."/>
            <person name="Gonzalez J."/>
            <person name="Henrissat B."/>
            <person name="Kuo A."/>
            <person name="Liang C."/>
            <person name="Lipzen A."/>
            <person name="Lutzoni F."/>
            <person name="Magnuson J."/>
            <person name="Mondo S."/>
            <person name="Nolan M."/>
            <person name="Ohm R."/>
            <person name="Pangilinan J."/>
            <person name="Park H.-J."/>
            <person name="Ramirez L."/>
            <person name="Alfaro M."/>
            <person name="Sun H."/>
            <person name="Tritt A."/>
            <person name="Yoshinaga Y."/>
            <person name="Zwiers L.-H."/>
            <person name="Turgeon B."/>
            <person name="Goodwin S."/>
            <person name="Spatafora J."/>
            <person name="Crous P."/>
            <person name="Grigoriev I."/>
        </authorList>
    </citation>
    <scope>NUCLEOTIDE SEQUENCE</scope>
    <source>
        <strain evidence="5">CBS 125425</strain>
    </source>
</reference>
<dbReference type="GO" id="GO:0022857">
    <property type="term" value="F:transmembrane transporter activity"/>
    <property type="evidence" value="ECO:0007669"/>
    <property type="project" value="InterPro"/>
</dbReference>
<feature type="transmembrane region" description="Helical" evidence="3">
    <location>
        <begin position="256"/>
        <end position="279"/>
    </location>
</feature>
<feature type="domain" description="Major facilitator superfamily (MFS) profile" evidence="4">
    <location>
        <begin position="257"/>
        <end position="456"/>
    </location>
</feature>
<dbReference type="AlphaFoldDB" id="A0A9P4V1S2"/>
<evidence type="ECO:0000256" key="2">
    <source>
        <dbReference type="ARBA" id="ARBA00006727"/>
    </source>
</evidence>
<comment type="similarity">
    <text evidence="2">Belongs to the major facilitator superfamily. Monocarboxylate porter (TC 2.A.1.13) family.</text>
</comment>
<keyword evidence="3" id="KW-0812">Transmembrane</keyword>
<feature type="transmembrane region" description="Helical" evidence="3">
    <location>
        <begin position="323"/>
        <end position="342"/>
    </location>
</feature>
<feature type="transmembrane region" description="Helical" evidence="3">
    <location>
        <begin position="97"/>
        <end position="116"/>
    </location>
</feature>
<dbReference type="Proteomes" id="UP000799444">
    <property type="component" value="Unassembled WGS sequence"/>
</dbReference>
<feature type="transmembrane region" description="Helical" evidence="3">
    <location>
        <begin position="348"/>
        <end position="375"/>
    </location>
</feature>
<keyword evidence="3" id="KW-0472">Membrane</keyword>
<dbReference type="EMBL" id="ML996161">
    <property type="protein sequence ID" value="KAF2733408.1"/>
    <property type="molecule type" value="Genomic_DNA"/>
</dbReference>
<feature type="transmembrane region" description="Helical" evidence="3">
    <location>
        <begin position="122"/>
        <end position="142"/>
    </location>
</feature>
<dbReference type="PANTHER" id="PTHR11360">
    <property type="entry name" value="MONOCARBOXYLATE TRANSPORTER"/>
    <property type="match status" value="1"/>
</dbReference>
<feature type="transmembrane region" description="Helical" evidence="3">
    <location>
        <begin position="55"/>
        <end position="85"/>
    </location>
</feature>
<feature type="transmembrane region" description="Helical" evidence="3">
    <location>
        <begin position="387"/>
        <end position="406"/>
    </location>
</feature>
<feature type="transmembrane region" description="Helical" evidence="3">
    <location>
        <begin position="149"/>
        <end position="168"/>
    </location>
</feature>
<evidence type="ECO:0000259" key="4">
    <source>
        <dbReference type="PROSITE" id="PS50850"/>
    </source>
</evidence>
<dbReference type="InterPro" id="IPR020846">
    <property type="entry name" value="MFS_dom"/>
</dbReference>
<keyword evidence="6" id="KW-1185">Reference proteome</keyword>
<feature type="transmembrane region" description="Helical" evidence="3">
    <location>
        <begin position="426"/>
        <end position="446"/>
    </location>
</feature>
<name>A0A9P4V1S2_9PLEO</name>
<evidence type="ECO:0000313" key="6">
    <source>
        <dbReference type="Proteomes" id="UP000799444"/>
    </source>
</evidence>
<organism evidence="5 6">
    <name type="scientific">Polyplosphaeria fusca</name>
    <dbReference type="NCBI Taxonomy" id="682080"/>
    <lineage>
        <taxon>Eukaryota</taxon>
        <taxon>Fungi</taxon>
        <taxon>Dikarya</taxon>
        <taxon>Ascomycota</taxon>
        <taxon>Pezizomycotina</taxon>
        <taxon>Dothideomycetes</taxon>
        <taxon>Pleosporomycetidae</taxon>
        <taxon>Pleosporales</taxon>
        <taxon>Tetraplosphaeriaceae</taxon>
        <taxon>Polyplosphaeria</taxon>
    </lineage>
</organism>
<accession>A0A9P4V1S2</accession>
<feature type="transmembrane region" description="Helical" evidence="3">
    <location>
        <begin position="188"/>
        <end position="208"/>
    </location>
</feature>